<dbReference type="InterPro" id="IPR002559">
    <property type="entry name" value="Transposase_11"/>
</dbReference>
<keyword evidence="4" id="KW-1185">Reference proteome</keyword>
<dbReference type="InterPro" id="IPR012337">
    <property type="entry name" value="RNaseH-like_sf"/>
</dbReference>
<reference evidence="3 4" key="1">
    <citation type="submission" date="2019-02" db="EMBL/GenBank/DDBJ databases">
        <title>Deep-cultivation of Planctomycetes and their phenomic and genomic characterization uncovers novel biology.</title>
        <authorList>
            <person name="Wiegand S."/>
            <person name="Jogler M."/>
            <person name="Boedeker C."/>
            <person name="Pinto D."/>
            <person name="Vollmers J."/>
            <person name="Rivas-Marin E."/>
            <person name="Kohn T."/>
            <person name="Peeters S.H."/>
            <person name="Heuer A."/>
            <person name="Rast P."/>
            <person name="Oberbeckmann S."/>
            <person name="Bunk B."/>
            <person name="Jeske O."/>
            <person name="Meyerdierks A."/>
            <person name="Storesund J.E."/>
            <person name="Kallscheuer N."/>
            <person name="Luecker S."/>
            <person name="Lage O.M."/>
            <person name="Pohl T."/>
            <person name="Merkel B.J."/>
            <person name="Hornburger P."/>
            <person name="Mueller R.-W."/>
            <person name="Bruemmer F."/>
            <person name="Labrenz M."/>
            <person name="Spormann A.M."/>
            <person name="Op den Camp H."/>
            <person name="Overmann J."/>
            <person name="Amann R."/>
            <person name="Jetten M.S.M."/>
            <person name="Mascher T."/>
            <person name="Medema M.H."/>
            <person name="Devos D.P."/>
            <person name="Kaster A.-K."/>
            <person name="Ovreas L."/>
            <person name="Rohde M."/>
            <person name="Galperin M.Y."/>
            <person name="Jogler C."/>
        </authorList>
    </citation>
    <scope>NUCLEOTIDE SEQUENCE [LARGE SCALE GENOMIC DNA]</scope>
    <source>
        <strain evidence="3 4">Pla85_3_4</strain>
    </source>
</reference>
<dbReference type="PANTHER" id="PTHR33258">
    <property type="entry name" value="TRANSPOSASE INSL FOR INSERTION SEQUENCE ELEMENT IS186A-RELATED"/>
    <property type="match status" value="1"/>
</dbReference>
<protein>
    <submittedName>
        <fullName evidence="3">Transposase DDE domain protein</fullName>
    </submittedName>
</protein>
<dbReference type="PANTHER" id="PTHR33258:SF1">
    <property type="entry name" value="TRANSPOSASE INSL FOR INSERTION SEQUENCE ELEMENT IS186A-RELATED"/>
    <property type="match status" value="1"/>
</dbReference>
<dbReference type="Proteomes" id="UP000317648">
    <property type="component" value="Chromosome"/>
</dbReference>
<feature type="compositionally biased region" description="Basic residues" evidence="1">
    <location>
        <begin position="236"/>
        <end position="252"/>
    </location>
</feature>
<dbReference type="GO" id="GO:0004803">
    <property type="term" value="F:transposase activity"/>
    <property type="evidence" value="ECO:0007669"/>
    <property type="project" value="InterPro"/>
</dbReference>
<feature type="region of interest" description="Disordered" evidence="1">
    <location>
        <begin position="234"/>
        <end position="275"/>
    </location>
</feature>
<dbReference type="Pfam" id="PF01609">
    <property type="entry name" value="DDE_Tnp_1"/>
    <property type="match status" value="1"/>
</dbReference>
<organism evidence="3 4">
    <name type="scientific">Lignipirellula cremea</name>
    <dbReference type="NCBI Taxonomy" id="2528010"/>
    <lineage>
        <taxon>Bacteria</taxon>
        <taxon>Pseudomonadati</taxon>
        <taxon>Planctomycetota</taxon>
        <taxon>Planctomycetia</taxon>
        <taxon>Pirellulales</taxon>
        <taxon>Pirellulaceae</taxon>
        <taxon>Lignipirellula</taxon>
    </lineage>
</organism>
<dbReference type="GO" id="GO:0006313">
    <property type="term" value="P:DNA transposition"/>
    <property type="evidence" value="ECO:0007669"/>
    <property type="project" value="InterPro"/>
</dbReference>
<dbReference type="KEGG" id="lcre:Pla8534_36180"/>
<dbReference type="AlphaFoldDB" id="A0A518DVD9"/>
<sequence>MLDTLGDVQKDELWIADRNFCTSAVLHQIDVSGAAFIIRKHAQNVRFHVLGDERKIGETSTGVVYEQAIGIEDDFDSTLVGRRIRVALHEPTASGDTEIVLFSNLPCSATALDISDAYRKRWDIETTFNHMDRMFSGEIKALGSPRAALLAFSVAAIAFNTMSVVMSALRVEHGTQKVDEEVSIFHIGVNVQSDWSAAAMVGDAEDWEQRFSTMSARSMSQELRRIACGIDLTRLPLHRRGPKKPQPKRKASAKQPHVSTARLLDQAKSSKGKTP</sequence>
<feature type="domain" description="Transposase IS4-like" evidence="2">
    <location>
        <begin position="2"/>
        <end position="159"/>
    </location>
</feature>
<gene>
    <name evidence="3" type="ORF">Pla8534_36180</name>
</gene>
<accession>A0A518DVD9</accession>
<proteinExistence type="predicted"/>
<evidence type="ECO:0000259" key="2">
    <source>
        <dbReference type="Pfam" id="PF01609"/>
    </source>
</evidence>
<evidence type="ECO:0000313" key="4">
    <source>
        <dbReference type="Proteomes" id="UP000317648"/>
    </source>
</evidence>
<evidence type="ECO:0000256" key="1">
    <source>
        <dbReference type="SAM" id="MobiDB-lite"/>
    </source>
</evidence>
<evidence type="ECO:0000313" key="3">
    <source>
        <dbReference type="EMBL" id="QDU95801.1"/>
    </source>
</evidence>
<name>A0A518DVD9_9BACT</name>
<dbReference type="GO" id="GO:0003677">
    <property type="term" value="F:DNA binding"/>
    <property type="evidence" value="ECO:0007669"/>
    <property type="project" value="InterPro"/>
</dbReference>
<dbReference type="EMBL" id="CP036433">
    <property type="protein sequence ID" value="QDU95801.1"/>
    <property type="molecule type" value="Genomic_DNA"/>
</dbReference>
<dbReference type="SUPFAM" id="SSF53098">
    <property type="entry name" value="Ribonuclease H-like"/>
    <property type="match status" value="1"/>
</dbReference>